<protein>
    <recommendedName>
        <fullName evidence="3">Gram-negative bacterial tonB protein</fullName>
    </recommendedName>
</protein>
<proteinExistence type="predicted"/>
<dbReference type="SUPFAM" id="SSF74653">
    <property type="entry name" value="TolA/TonB C-terminal domain"/>
    <property type="match status" value="1"/>
</dbReference>
<dbReference type="Proteomes" id="UP000238823">
    <property type="component" value="Unassembled WGS sequence"/>
</dbReference>
<comment type="caution">
    <text evidence="1">The sequence shown here is derived from an EMBL/GenBank/DDBJ whole genome shotgun (WGS) entry which is preliminary data.</text>
</comment>
<name>A0A2S9YIE3_9BACT</name>
<reference evidence="1 2" key="1">
    <citation type="submission" date="2018-03" db="EMBL/GenBank/DDBJ databases">
        <title>Draft Genome Sequences of the Obligatory Marine Myxobacteria Enhygromyxa salina SWB007.</title>
        <authorList>
            <person name="Poehlein A."/>
            <person name="Moghaddam J.A."/>
            <person name="Harms H."/>
            <person name="Alanjari M."/>
            <person name="Koenig G.M."/>
            <person name="Daniel R."/>
            <person name="Schaeberle T.F."/>
        </authorList>
    </citation>
    <scope>NUCLEOTIDE SEQUENCE [LARGE SCALE GENOMIC DNA]</scope>
    <source>
        <strain evidence="1 2">SWB007</strain>
    </source>
</reference>
<dbReference type="OrthoDB" id="5377858at2"/>
<dbReference type="InterPro" id="IPR049806">
    <property type="entry name" value="MasK-like_C"/>
</dbReference>
<dbReference type="AlphaFoldDB" id="A0A2S9YIE3"/>
<dbReference type="RefSeq" id="WP_146158108.1">
    <property type="nucleotide sequence ID" value="NZ_PVNL01000101.1"/>
</dbReference>
<accession>A0A2S9YIE3</accession>
<sequence length="237" mass="25360">MPTQRLSWPPRPRLTGAWISRPGADFVLSVAMVGCTPHGAEIDDSLASVPHQTDQSEPVEAIDGQLEGIYTRPPDDDRTQPVVQPFANLVGESQRIGELGLIGTGNGCGYGHGTPEGLGAALGGREVRAPRVRQARPEVTGSLDEDIIRRIVRAHINEVRSCYDAGLARDKTLSGRVTIEFPITSEGEVRGAIVNRNDTGDEAVGACIAKAAETWQFPEVPDGGEMKVLYPFNLSPG</sequence>
<evidence type="ECO:0000313" key="2">
    <source>
        <dbReference type="Proteomes" id="UP000238823"/>
    </source>
</evidence>
<evidence type="ECO:0000313" key="1">
    <source>
        <dbReference type="EMBL" id="PRQ04822.1"/>
    </source>
</evidence>
<dbReference type="EMBL" id="PVNL01000101">
    <property type="protein sequence ID" value="PRQ04822.1"/>
    <property type="molecule type" value="Genomic_DNA"/>
</dbReference>
<organism evidence="1 2">
    <name type="scientific">Enhygromyxa salina</name>
    <dbReference type="NCBI Taxonomy" id="215803"/>
    <lineage>
        <taxon>Bacteria</taxon>
        <taxon>Pseudomonadati</taxon>
        <taxon>Myxococcota</taxon>
        <taxon>Polyangia</taxon>
        <taxon>Nannocystales</taxon>
        <taxon>Nannocystaceae</taxon>
        <taxon>Enhygromyxa</taxon>
    </lineage>
</organism>
<gene>
    <name evidence="1" type="ORF">ENSA7_49950</name>
</gene>
<evidence type="ECO:0008006" key="3">
    <source>
        <dbReference type="Google" id="ProtNLM"/>
    </source>
</evidence>
<dbReference type="NCBIfam" id="NF033768">
    <property type="entry name" value="myxo_SS_tail"/>
    <property type="match status" value="1"/>
</dbReference>